<dbReference type="InterPro" id="IPR046369">
    <property type="entry name" value="MAML1-3"/>
</dbReference>
<feature type="compositionally biased region" description="Basic and acidic residues" evidence="1">
    <location>
        <begin position="146"/>
        <end position="156"/>
    </location>
</feature>
<feature type="compositionally biased region" description="Low complexity" evidence="1">
    <location>
        <begin position="371"/>
        <end position="384"/>
    </location>
</feature>
<reference evidence="2" key="1">
    <citation type="journal article" date="2008" name="Nature">
        <title>The amphioxus genome and the evolution of the chordate karyotype.</title>
        <authorList>
            <consortium name="US DOE Joint Genome Institute (JGI-PGF)"/>
            <person name="Putnam N.H."/>
            <person name="Butts T."/>
            <person name="Ferrier D.E.K."/>
            <person name="Furlong R.F."/>
            <person name="Hellsten U."/>
            <person name="Kawashima T."/>
            <person name="Robinson-Rechavi M."/>
            <person name="Shoguchi E."/>
            <person name="Terry A."/>
            <person name="Yu J.-K."/>
            <person name="Benito-Gutierrez E.L."/>
            <person name="Dubchak I."/>
            <person name="Garcia-Fernandez J."/>
            <person name="Gibson-Brown J.J."/>
            <person name="Grigoriev I.V."/>
            <person name="Horton A.C."/>
            <person name="de Jong P.J."/>
            <person name="Jurka J."/>
            <person name="Kapitonov V.V."/>
            <person name="Kohara Y."/>
            <person name="Kuroki Y."/>
            <person name="Lindquist E."/>
            <person name="Lucas S."/>
            <person name="Osoegawa K."/>
            <person name="Pennacchio L.A."/>
            <person name="Salamov A.A."/>
            <person name="Satou Y."/>
            <person name="Sauka-Spengler T."/>
            <person name="Schmutz J."/>
            <person name="Shin-I T."/>
            <person name="Toyoda A."/>
            <person name="Bronner-Fraser M."/>
            <person name="Fujiyama A."/>
            <person name="Holland L.Z."/>
            <person name="Holland P.W.H."/>
            <person name="Satoh N."/>
            <person name="Rokhsar D.S."/>
        </authorList>
    </citation>
    <scope>NUCLEOTIDE SEQUENCE [LARGE SCALE GENOMIC DNA]</scope>
    <source>
        <strain evidence="2">S238N-H82</strain>
        <tissue evidence="2">Testes</tissue>
    </source>
</reference>
<feature type="compositionally biased region" description="Low complexity" evidence="1">
    <location>
        <begin position="172"/>
        <end position="181"/>
    </location>
</feature>
<dbReference type="InParanoid" id="C3YZY5"/>
<dbReference type="GO" id="GO:0003713">
    <property type="term" value="F:transcription coactivator activity"/>
    <property type="evidence" value="ECO:0007669"/>
    <property type="project" value="InterPro"/>
</dbReference>
<dbReference type="GO" id="GO:0007221">
    <property type="term" value="P:positive regulation of transcription of Notch receptor target"/>
    <property type="evidence" value="ECO:0007669"/>
    <property type="project" value="InterPro"/>
</dbReference>
<feature type="compositionally biased region" description="Basic and acidic residues" evidence="1">
    <location>
        <begin position="217"/>
        <end position="246"/>
    </location>
</feature>
<accession>C3YZY5</accession>
<gene>
    <name evidence="2" type="ORF">BRAFLDRAFT_96874</name>
</gene>
<feature type="compositionally biased region" description="Polar residues" evidence="1">
    <location>
        <begin position="432"/>
        <end position="455"/>
    </location>
</feature>
<dbReference type="AlphaFoldDB" id="C3YZY5"/>
<feature type="compositionally biased region" description="Polar residues" evidence="1">
    <location>
        <begin position="129"/>
        <end position="145"/>
    </location>
</feature>
<feature type="region of interest" description="Disordered" evidence="1">
    <location>
        <begin position="101"/>
        <end position="466"/>
    </location>
</feature>
<proteinExistence type="predicted"/>
<name>C3YZY5_BRAFL</name>
<dbReference type="PANTHER" id="PTHR15692">
    <property type="entry name" value="MASTERMIND-LIKE"/>
    <property type="match status" value="1"/>
</dbReference>
<dbReference type="PANTHER" id="PTHR15692:SF18">
    <property type="entry name" value="PROTEIN CBG23155"/>
    <property type="match status" value="1"/>
</dbReference>
<dbReference type="EMBL" id="GG666566">
    <property type="protein sequence ID" value="EEN54406.1"/>
    <property type="molecule type" value="Genomic_DNA"/>
</dbReference>
<feature type="compositionally biased region" description="Basic and acidic residues" evidence="1">
    <location>
        <begin position="338"/>
        <end position="349"/>
    </location>
</feature>
<evidence type="ECO:0000313" key="2">
    <source>
        <dbReference type="EMBL" id="EEN54406.1"/>
    </source>
</evidence>
<evidence type="ECO:0000256" key="1">
    <source>
        <dbReference type="SAM" id="MobiDB-lite"/>
    </source>
</evidence>
<protein>
    <submittedName>
        <fullName evidence="2">Uncharacterized protein</fullName>
    </submittedName>
</protein>
<feature type="compositionally biased region" description="Basic and acidic residues" evidence="1">
    <location>
        <begin position="268"/>
        <end position="278"/>
    </location>
</feature>
<organism>
    <name type="scientific">Branchiostoma floridae</name>
    <name type="common">Florida lancelet</name>
    <name type="synonym">Amphioxus</name>
    <dbReference type="NCBI Taxonomy" id="7739"/>
    <lineage>
        <taxon>Eukaryota</taxon>
        <taxon>Metazoa</taxon>
        <taxon>Chordata</taxon>
        <taxon>Cephalochordata</taxon>
        <taxon>Leptocardii</taxon>
        <taxon>Amphioxiformes</taxon>
        <taxon>Branchiostomatidae</taxon>
        <taxon>Branchiostoma</taxon>
    </lineage>
</organism>
<sequence>MARKKYKPLRKKSDALIWEHSTEFVPWSPTDKLVLKLRKAKRCKDTTVGELSIDVAAALESADGLPQKWWYIMDRPSKGGRRNEEVFLQVSVTLDGTEVKSQHIQNQVPAKSPEGTVEVSVQRKPETLSELQNHQDQVAVSQETQTDTHTDTKDNEPPSVAGDVAAVKQDSSDTASTSDTAGEFATEEDKDTPPNDAHRSSGNTDVAPLQVSGAADGPERECELPKGQVSDKDGPVESSVRRKPEPPSELQNHQVKAVAVSQETQADTPHDNSSKDSKPPSVTGDIADVEEDSSDTTSTSDTADEFAATEDREVNAQESGLPKGQEPVKTSEGTVKTELQEKPEQENDKTNVSQEQEPDAPSDNSGKDGSAPAATGDAADVKAASSTSSASGLPATAPDTADKRPAAGEGDVPECHPSVVPGEQTEAPDNSGADTDSQMTTSTQGGGASLTTTIPSPIHKDAEDPQYEEVMSSIDKLWADLRLERDYAEKLLAHADSLRSRLATTAPHVLRYPVIKNIIAAVPDRTSYELPDTQGLSLEQLQGIQKTITKSVQDEKERATYIKRWYWEELVRVALKEAPEVFGPEG</sequence>